<dbReference type="Pfam" id="PF00149">
    <property type="entry name" value="Metallophos"/>
    <property type="match status" value="1"/>
</dbReference>
<gene>
    <name evidence="2" type="ORF">NZD89_25240</name>
</gene>
<dbReference type="InterPro" id="IPR029052">
    <property type="entry name" value="Metallo-depent_PP-like"/>
</dbReference>
<sequence length="176" mass="20232">MRVAFTSDLHFMAWAETLEPVNSVPGLYHALHDISEQNPDILVINGDFTNGKVRDYNLAIRARLLVFLHQPVDNTVANSQHTCFQSEEIRAVLKERPNTFLISGHTHQRMDQPTQFILEDGVPYVGGGCVLDDNHKAALSNWRRRRRRFAFEITKRCDGWTVIKFSFHNLTGRTDL</sequence>
<dbReference type="InterPro" id="IPR004843">
    <property type="entry name" value="Calcineurin-like_PHP"/>
</dbReference>
<dbReference type="SUPFAM" id="SSF56300">
    <property type="entry name" value="Metallo-dependent phosphatases"/>
    <property type="match status" value="1"/>
</dbReference>
<protein>
    <submittedName>
        <fullName evidence="2">Metallophosphoesterase</fullName>
    </submittedName>
</protein>
<name>A0ABY6ZF83_9BACL</name>
<dbReference type="Gene3D" id="3.60.21.10">
    <property type="match status" value="1"/>
</dbReference>
<organism evidence="2 3">
    <name type="scientific">Alicyclobacillus fastidiosus</name>
    <dbReference type="NCBI Taxonomy" id="392011"/>
    <lineage>
        <taxon>Bacteria</taxon>
        <taxon>Bacillati</taxon>
        <taxon>Bacillota</taxon>
        <taxon>Bacilli</taxon>
        <taxon>Bacillales</taxon>
        <taxon>Alicyclobacillaceae</taxon>
        <taxon>Alicyclobacillus</taxon>
    </lineage>
</organism>
<proteinExistence type="predicted"/>
<feature type="domain" description="Calcineurin-like phosphoesterase" evidence="1">
    <location>
        <begin position="1"/>
        <end position="55"/>
    </location>
</feature>
<dbReference type="Proteomes" id="UP001164761">
    <property type="component" value="Chromosome"/>
</dbReference>
<reference evidence="2" key="1">
    <citation type="submission" date="2022-08" db="EMBL/GenBank/DDBJ databases">
        <title>Alicyclobacillus fastidiosus DSM 17978, complete genome.</title>
        <authorList>
            <person name="Wang Q."/>
            <person name="Cai R."/>
            <person name="Wang Z."/>
        </authorList>
    </citation>
    <scope>NUCLEOTIDE SEQUENCE</scope>
    <source>
        <strain evidence="2">DSM 17978</strain>
    </source>
</reference>
<evidence type="ECO:0000313" key="3">
    <source>
        <dbReference type="Proteomes" id="UP001164761"/>
    </source>
</evidence>
<accession>A0ABY6ZF83</accession>
<dbReference type="EMBL" id="CP104067">
    <property type="protein sequence ID" value="WAH41506.1"/>
    <property type="molecule type" value="Genomic_DNA"/>
</dbReference>
<dbReference type="RefSeq" id="WP_268005414.1">
    <property type="nucleotide sequence ID" value="NZ_BSUT01000001.1"/>
</dbReference>
<evidence type="ECO:0000313" key="2">
    <source>
        <dbReference type="EMBL" id="WAH41506.1"/>
    </source>
</evidence>
<keyword evidence="3" id="KW-1185">Reference proteome</keyword>
<evidence type="ECO:0000259" key="1">
    <source>
        <dbReference type="Pfam" id="PF00149"/>
    </source>
</evidence>